<dbReference type="EMBL" id="HE575316">
    <property type="protein sequence ID" value="CCC89693.1"/>
    <property type="molecule type" value="Genomic_DNA"/>
</dbReference>
<organism evidence="1">
    <name type="scientific">Trypanosoma congolense (strain IL3000)</name>
    <dbReference type="NCBI Taxonomy" id="1068625"/>
    <lineage>
        <taxon>Eukaryota</taxon>
        <taxon>Discoba</taxon>
        <taxon>Euglenozoa</taxon>
        <taxon>Kinetoplastea</taxon>
        <taxon>Metakinetoplastina</taxon>
        <taxon>Trypanosomatida</taxon>
        <taxon>Trypanosomatidae</taxon>
        <taxon>Trypanosoma</taxon>
        <taxon>Nannomonas</taxon>
    </lineage>
</organism>
<protein>
    <submittedName>
        <fullName evidence="1">Uncharacterized protein TCIL3000_3_1180</fullName>
    </submittedName>
</protein>
<gene>
    <name evidence="1" type="ORF">TCIL3000_3_1180</name>
</gene>
<dbReference type="PANTHER" id="PTHR31043">
    <property type="entry name" value="NEPHROCYSTIN-4"/>
    <property type="match status" value="1"/>
</dbReference>
<sequence length="380" mass="42347">MNGSRVIVAKRLPHANLMEINHQQQPREGDQQSVVGNLPSAADYQHAAQPGGATIGNSTNVSQPLLQPTMDVKQAVAGGAVSAPVGVRDDIHWRRANYIKQLYGSGGVSPFSANLKKDSNEAESEFKLRYLEKQRDEMKSRKIGEALMERLTVRCYVSVSISRPETVQLKFQNPFSRGMQFSVEVDPAAGGKLEVVSPPTFHLGPREQLDLLLVVRLHELGPAEEVQMLGNNSSEGESRRLRLLAYVYTFTREAVRIIEVNATVGPALVDRRYEIFGASGSKVVKKIFSRTFSSTRFPVSMDRENLLMTMRDACVCVGIASDQTKAESHIVLDPITQSFVTAWEEITISTTIPQHCNEQRVEYLTLFEDAKRCKVLEVWN</sequence>
<reference evidence="1" key="1">
    <citation type="journal article" date="2012" name="Proc. Natl. Acad. Sci. U.S.A.">
        <title>Antigenic diversity is generated by distinct evolutionary mechanisms in African trypanosome species.</title>
        <authorList>
            <person name="Jackson A.P."/>
            <person name="Berry A."/>
            <person name="Aslett M."/>
            <person name="Allison H.C."/>
            <person name="Burton P."/>
            <person name="Vavrova-Anderson J."/>
            <person name="Brown R."/>
            <person name="Browne H."/>
            <person name="Corton N."/>
            <person name="Hauser H."/>
            <person name="Gamble J."/>
            <person name="Gilderthorp R."/>
            <person name="Marcello L."/>
            <person name="McQuillan J."/>
            <person name="Otto T.D."/>
            <person name="Quail M.A."/>
            <person name="Sanders M.J."/>
            <person name="van Tonder A."/>
            <person name="Ginger M.L."/>
            <person name="Field M.C."/>
            <person name="Barry J.D."/>
            <person name="Hertz-Fowler C."/>
            <person name="Berriman M."/>
        </authorList>
    </citation>
    <scope>NUCLEOTIDE SEQUENCE</scope>
    <source>
        <strain evidence="1">IL3000</strain>
    </source>
</reference>
<dbReference type="GO" id="GO:0097730">
    <property type="term" value="C:non-motile cilium"/>
    <property type="evidence" value="ECO:0007669"/>
    <property type="project" value="InterPro"/>
</dbReference>
<dbReference type="GO" id="GO:0090090">
    <property type="term" value="P:negative regulation of canonical Wnt signaling pathway"/>
    <property type="evidence" value="ECO:0007669"/>
    <property type="project" value="InterPro"/>
</dbReference>
<name>G0UJY8_TRYCI</name>
<evidence type="ECO:0000313" key="1">
    <source>
        <dbReference type="EMBL" id="CCC89693.1"/>
    </source>
</evidence>
<dbReference type="InterPro" id="IPR029775">
    <property type="entry name" value="NPHP4"/>
</dbReference>
<dbReference type="AlphaFoldDB" id="G0UJY8"/>
<proteinExistence type="predicted"/>
<dbReference type="PANTHER" id="PTHR31043:SF3">
    <property type="entry name" value="NEPHROCYSTIN-4"/>
    <property type="match status" value="1"/>
</dbReference>
<dbReference type="VEuPathDB" id="TriTrypDB:TcIL3000_3_1180"/>
<dbReference type="GO" id="GO:0005856">
    <property type="term" value="C:cytoskeleton"/>
    <property type="evidence" value="ECO:0007669"/>
    <property type="project" value="InterPro"/>
</dbReference>
<accession>G0UJY8</accession>